<reference evidence="15" key="2">
    <citation type="submission" date="2020-02" db="EMBL/GenBank/DDBJ databases">
        <title>Esox lucius (northern pike) genome, fEsoLuc1, primary haplotype.</title>
        <authorList>
            <person name="Myers G."/>
            <person name="Karagic N."/>
            <person name="Meyer A."/>
            <person name="Pippel M."/>
            <person name="Reichard M."/>
            <person name="Winkler S."/>
            <person name="Tracey A."/>
            <person name="Sims Y."/>
            <person name="Howe K."/>
            <person name="Rhie A."/>
            <person name="Formenti G."/>
            <person name="Durbin R."/>
            <person name="Fedrigo O."/>
            <person name="Jarvis E.D."/>
        </authorList>
    </citation>
    <scope>NUCLEOTIDE SEQUENCE [LARGE SCALE GENOMIC DNA]</scope>
</reference>
<keyword evidence="3" id="KW-0597">Phosphoprotein</keyword>
<dbReference type="GeneTree" id="ENSGT00940000159377"/>
<evidence type="ECO:0000256" key="13">
    <source>
        <dbReference type="SAM" id="MobiDB-lite"/>
    </source>
</evidence>
<evidence type="ECO:0000256" key="10">
    <source>
        <dbReference type="ARBA" id="ARBA00057353"/>
    </source>
</evidence>
<evidence type="ECO:0000256" key="11">
    <source>
        <dbReference type="ARBA" id="ARBA00066265"/>
    </source>
</evidence>
<feature type="compositionally biased region" description="Basic and acidic residues" evidence="13">
    <location>
        <begin position="618"/>
        <end position="627"/>
    </location>
</feature>
<dbReference type="PANTHER" id="PTHR23004">
    <property type="entry name" value="DOUBLECORTIN DOMAIN CONTAINING 2"/>
    <property type="match status" value="1"/>
</dbReference>
<dbReference type="PANTHER" id="PTHR23004:SF5">
    <property type="entry name" value="DOUBLECORTIN DOMAIN-CONTAINING PROTEIN 2"/>
    <property type="match status" value="1"/>
</dbReference>
<organism evidence="15 16">
    <name type="scientific">Esox lucius</name>
    <name type="common">Northern pike</name>
    <dbReference type="NCBI Taxonomy" id="8010"/>
    <lineage>
        <taxon>Eukaryota</taxon>
        <taxon>Metazoa</taxon>
        <taxon>Chordata</taxon>
        <taxon>Craniata</taxon>
        <taxon>Vertebrata</taxon>
        <taxon>Euteleostomi</taxon>
        <taxon>Actinopterygii</taxon>
        <taxon>Neopterygii</taxon>
        <taxon>Teleostei</taxon>
        <taxon>Protacanthopterygii</taxon>
        <taxon>Esociformes</taxon>
        <taxon>Esocidae</taxon>
        <taxon>Esox</taxon>
    </lineage>
</organism>
<evidence type="ECO:0000256" key="4">
    <source>
        <dbReference type="ARBA" id="ARBA00022737"/>
    </source>
</evidence>
<feature type="compositionally biased region" description="Basic and acidic residues" evidence="13">
    <location>
        <begin position="425"/>
        <end position="479"/>
    </location>
</feature>
<name>A0A3P8XDP9_ESOLU</name>
<dbReference type="InterPro" id="IPR036572">
    <property type="entry name" value="Doublecortin_dom_sf"/>
</dbReference>
<dbReference type="GO" id="GO:0005930">
    <property type="term" value="C:axoneme"/>
    <property type="evidence" value="ECO:0007669"/>
    <property type="project" value="UniProtKB-SubCell"/>
</dbReference>
<proteinExistence type="predicted"/>
<dbReference type="Proteomes" id="UP000265140">
    <property type="component" value="Chromosome 16"/>
</dbReference>
<evidence type="ECO:0000256" key="3">
    <source>
        <dbReference type="ARBA" id="ARBA00022553"/>
    </source>
</evidence>
<feature type="domain" description="Doublecortin" evidence="14">
    <location>
        <begin position="144"/>
        <end position="227"/>
    </location>
</feature>
<comment type="function">
    <text evidence="10">Protein that plays a role in the inhibition of canonical Wnt signaling pathway. May be involved in neuronal migration during development of the cerebral neocortex. Involved in the control of ciliogenesis and ciliary length.</text>
</comment>
<evidence type="ECO:0000256" key="12">
    <source>
        <dbReference type="ARBA" id="ARBA00072980"/>
    </source>
</evidence>
<dbReference type="Pfam" id="PF03607">
    <property type="entry name" value="DCX"/>
    <property type="match status" value="2"/>
</dbReference>
<evidence type="ECO:0000256" key="7">
    <source>
        <dbReference type="ARBA" id="ARBA00023212"/>
    </source>
</evidence>
<feature type="compositionally biased region" description="Gly residues" evidence="13">
    <location>
        <begin position="561"/>
        <end position="578"/>
    </location>
</feature>
<feature type="compositionally biased region" description="Basic and acidic residues" evidence="13">
    <location>
        <begin position="537"/>
        <end position="547"/>
    </location>
</feature>
<dbReference type="FunFam" id="3.10.20.230:FF:000005">
    <property type="entry name" value="Doublecortin domain containing 2"/>
    <property type="match status" value="1"/>
</dbReference>
<dbReference type="GO" id="GO:1902017">
    <property type="term" value="P:regulation of cilium assembly"/>
    <property type="evidence" value="ECO:0007669"/>
    <property type="project" value="TreeGrafter"/>
</dbReference>
<evidence type="ECO:0000313" key="15">
    <source>
        <dbReference type="Ensembl" id="ENSELUP00000001167.2"/>
    </source>
</evidence>
<dbReference type="Bgee" id="ENSELUG00000002678">
    <property type="expression patterns" value="Expressed in ovary and 3 other cell types or tissues"/>
</dbReference>
<reference evidence="16" key="1">
    <citation type="journal article" date="2014" name="PLoS ONE">
        <title>The genome and linkage map of the northern pike (Esox lucius): conserved synteny revealed between the salmonid sister group and the Neoteleostei.</title>
        <authorList>
            <person name="Rondeau E.B."/>
            <person name="Minkley D.R."/>
            <person name="Leong J.S."/>
            <person name="Messmer A.M."/>
            <person name="Jantzen J.R."/>
            <person name="von Schalburg K.R."/>
            <person name="Lemon C."/>
            <person name="Bird N.H."/>
            <person name="Koop B.F."/>
        </authorList>
    </citation>
    <scope>NUCLEOTIDE SEQUENCE</scope>
</reference>
<feature type="compositionally biased region" description="Acidic residues" evidence="13">
    <location>
        <begin position="515"/>
        <end position="527"/>
    </location>
</feature>
<feature type="compositionally biased region" description="Gly residues" evidence="13">
    <location>
        <begin position="633"/>
        <end position="642"/>
    </location>
</feature>
<dbReference type="InterPro" id="IPR003533">
    <property type="entry name" value="Doublecortin_dom"/>
</dbReference>
<dbReference type="GO" id="GO:0048813">
    <property type="term" value="P:dendrite morphogenesis"/>
    <property type="evidence" value="ECO:0007669"/>
    <property type="project" value="TreeGrafter"/>
</dbReference>
<dbReference type="GO" id="GO:0060091">
    <property type="term" value="C:kinocilium"/>
    <property type="evidence" value="ECO:0007669"/>
    <property type="project" value="UniProtKB-SubCell"/>
</dbReference>
<reference evidence="15" key="3">
    <citation type="submission" date="2025-08" db="UniProtKB">
        <authorList>
            <consortium name="Ensembl"/>
        </authorList>
    </citation>
    <scope>IDENTIFICATION</scope>
</reference>
<keyword evidence="4" id="KW-0677">Repeat</keyword>
<feature type="domain" description="Doublecortin" evidence="14">
    <location>
        <begin position="22"/>
        <end position="105"/>
    </location>
</feature>
<evidence type="ECO:0000256" key="5">
    <source>
        <dbReference type="ARBA" id="ARBA00022794"/>
    </source>
</evidence>
<comment type="subunit">
    <text evidence="11">Interacts with DVL1, DVL2 and DVL3.</text>
</comment>
<dbReference type="GO" id="GO:0005874">
    <property type="term" value="C:microtubule"/>
    <property type="evidence" value="ECO:0007669"/>
    <property type="project" value="TreeGrafter"/>
</dbReference>
<accession>A0A3P8XDP9</accession>
<feature type="compositionally biased region" description="Basic and acidic residues" evidence="13">
    <location>
        <begin position="379"/>
        <end position="399"/>
    </location>
</feature>
<dbReference type="InParanoid" id="A0A3P8XDP9"/>
<reference evidence="15" key="4">
    <citation type="submission" date="2025-09" db="UniProtKB">
        <authorList>
            <consortium name="Ensembl"/>
        </authorList>
    </citation>
    <scope>IDENTIFICATION</scope>
</reference>
<dbReference type="GO" id="GO:0035556">
    <property type="term" value="P:intracellular signal transduction"/>
    <property type="evidence" value="ECO:0007669"/>
    <property type="project" value="InterPro"/>
</dbReference>
<keyword evidence="2" id="KW-0963">Cytoplasm</keyword>
<dbReference type="GO" id="GO:0005815">
    <property type="term" value="C:microtubule organizing center"/>
    <property type="evidence" value="ECO:0007669"/>
    <property type="project" value="TreeGrafter"/>
</dbReference>
<evidence type="ECO:0000256" key="1">
    <source>
        <dbReference type="ARBA" id="ARBA00004430"/>
    </source>
</evidence>
<dbReference type="SUPFAM" id="SSF89837">
    <property type="entry name" value="Doublecortin (DC)"/>
    <property type="match status" value="2"/>
</dbReference>
<feature type="compositionally biased region" description="Basic and acidic residues" evidence="13">
    <location>
        <begin position="342"/>
        <end position="369"/>
    </location>
</feature>
<dbReference type="GO" id="GO:0001764">
    <property type="term" value="P:neuron migration"/>
    <property type="evidence" value="ECO:0007669"/>
    <property type="project" value="TreeGrafter"/>
</dbReference>
<keyword evidence="6" id="KW-0524">Neurogenesis</keyword>
<keyword evidence="16" id="KW-1185">Reference proteome</keyword>
<keyword evidence="5" id="KW-0970">Cilium biogenesis/degradation</keyword>
<evidence type="ECO:0000256" key="8">
    <source>
        <dbReference type="ARBA" id="ARBA00023273"/>
    </source>
</evidence>
<evidence type="ECO:0000256" key="6">
    <source>
        <dbReference type="ARBA" id="ARBA00022902"/>
    </source>
</evidence>
<dbReference type="AlphaFoldDB" id="A0A3P8XDP9"/>
<comment type="subcellular location">
    <subcellularLocation>
        <location evidence="9">Cell projection</location>
        <location evidence="9">Kinocilium</location>
    </subcellularLocation>
    <subcellularLocation>
        <location evidence="1">Cytoplasm</location>
        <location evidence="1">Cytoskeleton</location>
        <location evidence="1">Cilium axoneme</location>
    </subcellularLocation>
</comment>
<dbReference type="FunFam" id="3.10.20.230:FF:000004">
    <property type="entry name" value="Doublecortin domain containing 2"/>
    <property type="match status" value="1"/>
</dbReference>
<feature type="compositionally biased region" description="Acidic residues" evidence="13">
    <location>
        <begin position="317"/>
        <end position="334"/>
    </location>
</feature>
<dbReference type="SMART" id="SM00537">
    <property type="entry name" value="DCX"/>
    <property type="match status" value="2"/>
</dbReference>
<sequence>MNTFTTDMNSEKPNFLSQPVVKNIFVYRNGDPFYEARRLVVNQKRVCNFDTFLREVTGGVQAQFGAVRNIYTPRMGHRVACLDHLQSGEQYVAAGREKFKKLDYSQIGSKKKRMLQTNSVQAKPLPQNRMVASARFLKPIKEPCAIFVVANGDVLNPAVRLLLPQRILGQYDRVLEMITDKMGLRILGGVRSLYTLDGNHVNNGKDLENGQFYVAVGRDKFKRLPYSDLQFAKPRGTRRIITSKASSLPPIYRFGKHNDNGGTNHYSRSMVQCDKPAKTSSCDKDLVSAVVRETSRQRLMILRNKRRGISISLATQDNDDEQKEEAESPEENDDSSPWSNRFTEDRPTEDGKASSDTEESLEGRRENKETTVNSTEEPQDNKEEVAPRSTEEVSDHEENQDSVDQAEGVSDHEENQDSVDQAEGVSDHMENQESVDQAKEVSDHVENPESVDQAEKVSDHMENQESVDQAEKVSDHVENQESVDQAEEAGNSPAKDGEEGEGNEGENDRKKDEEKDSETEAGGEENAVDTAEGSGIRNEKENTKRDEEVDAAETEGLETGETGGGETGETGGGGTGETGGRETKETGGEETGETGGGETGETGGGEKGETGGGGTGESGRRETKETGGEETGETGGGETGETGGEETGETGGGESKETGGEETGETGGGESKETGGEETGETGVEETGETGGQQDEHDNQE</sequence>
<dbReference type="STRING" id="8010.ENSELUP00000001167"/>
<keyword evidence="7" id="KW-0206">Cytoskeleton</keyword>
<dbReference type="GO" id="GO:0060271">
    <property type="term" value="P:cilium assembly"/>
    <property type="evidence" value="ECO:0007669"/>
    <property type="project" value="TreeGrafter"/>
</dbReference>
<evidence type="ECO:0000256" key="9">
    <source>
        <dbReference type="ARBA" id="ARBA00037822"/>
    </source>
</evidence>
<feature type="region of interest" description="Disordered" evidence="13">
    <location>
        <begin position="312"/>
        <end position="701"/>
    </location>
</feature>
<dbReference type="Gene3D" id="3.10.20.230">
    <property type="entry name" value="Doublecortin domain"/>
    <property type="match status" value="2"/>
</dbReference>
<dbReference type="PROSITE" id="PS50309">
    <property type="entry name" value="DC"/>
    <property type="match status" value="2"/>
</dbReference>
<keyword evidence="8" id="KW-0966">Cell projection</keyword>
<evidence type="ECO:0000313" key="16">
    <source>
        <dbReference type="Proteomes" id="UP000265140"/>
    </source>
</evidence>
<feature type="compositionally biased region" description="Acidic residues" evidence="13">
    <location>
        <begin position="548"/>
        <end position="558"/>
    </location>
</feature>
<dbReference type="Ensembl" id="ENSELUT00000017846.3">
    <property type="protein sequence ID" value="ENSELUP00000001167.2"/>
    <property type="gene ID" value="ENSELUG00000002678.3"/>
</dbReference>
<evidence type="ECO:0000256" key="2">
    <source>
        <dbReference type="ARBA" id="ARBA00022490"/>
    </source>
</evidence>
<dbReference type="OMA" id="HXQKASS"/>
<feature type="compositionally biased region" description="Gly residues" evidence="13">
    <location>
        <begin position="593"/>
        <end position="603"/>
    </location>
</feature>
<gene>
    <name evidence="15" type="primary">DCDC2</name>
</gene>
<feature type="compositionally biased region" description="Acidic residues" evidence="13">
    <location>
        <begin position="676"/>
        <end position="688"/>
    </location>
</feature>
<protein>
    <recommendedName>
        <fullName evidence="12">Doublecortin domain-containing protein 2</fullName>
    </recommendedName>
</protein>
<evidence type="ECO:0000259" key="14">
    <source>
        <dbReference type="PROSITE" id="PS50309"/>
    </source>
</evidence>